<name>D8RZE4_SELML</name>
<dbReference type="OMA" id="HATPRSC"/>
<organism evidence="2">
    <name type="scientific">Selaginella moellendorffii</name>
    <name type="common">Spikemoss</name>
    <dbReference type="NCBI Taxonomy" id="88036"/>
    <lineage>
        <taxon>Eukaryota</taxon>
        <taxon>Viridiplantae</taxon>
        <taxon>Streptophyta</taxon>
        <taxon>Embryophyta</taxon>
        <taxon>Tracheophyta</taxon>
        <taxon>Lycopodiopsida</taxon>
        <taxon>Selaginellales</taxon>
        <taxon>Selaginellaceae</taxon>
        <taxon>Selaginella</taxon>
    </lineage>
</organism>
<gene>
    <name evidence="1" type="ORF">SELMODRAFT_416477</name>
</gene>
<sequence>MVMVTWQLYIDAEISKLTPGLSPGPAYELVPSIGKQVKSDYQNPAEVAFPLARRFTKFKGGDAPGPGAYEKASSFGDQVLSYQKSPEKAVIGSATRKQQQKVYLSQDFNKSLYGIESPGPVVCDLRSSIGDQMHSENRNAPHIKFPMDKRFKHGKISAITATPGAGEYKSVAAIGKQPQSSRLNQPVISFTHSRREQREKIFISVEHERGNVGLESPGPAVNIKLISSLGQQPNSKKVSPPSYSFSGAKRFKRVYETLPGPGEYDC</sequence>
<dbReference type="PANTHER" id="PTHR40429:SF1">
    <property type="entry name" value="FLAGELLAR ASSOCIATED PROTEIN"/>
    <property type="match status" value="1"/>
</dbReference>
<accession>D8RZE4</accession>
<reference evidence="1 2" key="1">
    <citation type="journal article" date="2011" name="Science">
        <title>The Selaginella genome identifies genetic changes associated with the evolution of vascular plants.</title>
        <authorList>
            <person name="Banks J.A."/>
            <person name="Nishiyama T."/>
            <person name="Hasebe M."/>
            <person name="Bowman J.L."/>
            <person name="Gribskov M."/>
            <person name="dePamphilis C."/>
            <person name="Albert V.A."/>
            <person name="Aono N."/>
            <person name="Aoyama T."/>
            <person name="Ambrose B.A."/>
            <person name="Ashton N.W."/>
            <person name="Axtell M.J."/>
            <person name="Barker E."/>
            <person name="Barker M.S."/>
            <person name="Bennetzen J.L."/>
            <person name="Bonawitz N.D."/>
            <person name="Chapple C."/>
            <person name="Cheng C."/>
            <person name="Correa L.G."/>
            <person name="Dacre M."/>
            <person name="DeBarry J."/>
            <person name="Dreyer I."/>
            <person name="Elias M."/>
            <person name="Engstrom E.M."/>
            <person name="Estelle M."/>
            <person name="Feng L."/>
            <person name="Finet C."/>
            <person name="Floyd S.K."/>
            <person name="Frommer W.B."/>
            <person name="Fujita T."/>
            <person name="Gramzow L."/>
            <person name="Gutensohn M."/>
            <person name="Harholt J."/>
            <person name="Hattori M."/>
            <person name="Heyl A."/>
            <person name="Hirai T."/>
            <person name="Hiwatashi Y."/>
            <person name="Ishikawa M."/>
            <person name="Iwata M."/>
            <person name="Karol K.G."/>
            <person name="Koehler B."/>
            <person name="Kolukisaoglu U."/>
            <person name="Kubo M."/>
            <person name="Kurata T."/>
            <person name="Lalonde S."/>
            <person name="Li K."/>
            <person name="Li Y."/>
            <person name="Litt A."/>
            <person name="Lyons E."/>
            <person name="Manning G."/>
            <person name="Maruyama T."/>
            <person name="Michael T.P."/>
            <person name="Mikami K."/>
            <person name="Miyazaki S."/>
            <person name="Morinaga S."/>
            <person name="Murata T."/>
            <person name="Mueller-Roeber B."/>
            <person name="Nelson D.R."/>
            <person name="Obara M."/>
            <person name="Oguri Y."/>
            <person name="Olmstead R.G."/>
            <person name="Onodera N."/>
            <person name="Petersen B.L."/>
            <person name="Pils B."/>
            <person name="Prigge M."/>
            <person name="Rensing S.A."/>
            <person name="Riano-Pachon D.M."/>
            <person name="Roberts A.W."/>
            <person name="Sato Y."/>
            <person name="Scheller H.V."/>
            <person name="Schulz B."/>
            <person name="Schulz C."/>
            <person name="Shakirov E.V."/>
            <person name="Shibagaki N."/>
            <person name="Shinohara N."/>
            <person name="Shippen D.E."/>
            <person name="Soerensen I."/>
            <person name="Sotooka R."/>
            <person name="Sugimoto N."/>
            <person name="Sugita M."/>
            <person name="Sumikawa N."/>
            <person name="Tanurdzic M."/>
            <person name="Theissen G."/>
            <person name="Ulvskov P."/>
            <person name="Wakazuki S."/>
            <person name="Weng J.K."/>
            <person name="Willats W.W."/>
            <person name="Wipf D."/>
            <person name="Wolf P.G."/>
            <person name="Yang L."/>
            <person name="Zimmer A.D."/>
            <person name="Zhu Q."/>
            <person name="Mitros T."/>
            <person name="Hellsten U."/>
            <person name="Loque D."/>
            <person name="Otillar R."/>
            <person name="Salamov A."/>
            <person name="Schmutz J."/>
            <person name="Shapiro H."/>
            <person name="Lindquist E."/>
            <person name="Lucas S."/>
            <person name="Rokhsar D."/>
            <person name="Grigoriev I.V."/>
        </authorList>
    </citation>
    <scope>NUCLEOTIDE SEQUENCE [LARGE SCALE GENOMIC DNA]</scope>
</reference>
<proteinExistence type="predicted"/>
<dbReference type="KEGG" id="smo:SELMODRAFT_416477"/>
<dbReference type="PANTHER" id="PTHR40429">
    <property type="entry name" value="FLAGELLAR ASSOCIATED PROTEIN"/>
    <property type="match status" value="1"/>
</dbReference>
<dbReference type="InParanoid" id="D8RZE4"/>
<dbReference type="Proteomes" id="UP000001514">
    <property type="component" value="Unassembled WGS sequence"/>
</dbReference>
<dbReference type="eggNOG" id="ENOG502S49A">
    <property type="taxonomic scope" value="Eukaryota"/>
</dbReference>
<dbReference type="HOGENOM" id="CLU_077241_0_0_1"/>
<dbReference type="Gramene" id="EFJ22730">
    <property type="protein sequence ID" value="EFJ22730"/>
    <property type="gene ID" value="SELMODRAFT_416477"/>
</dbReference>
<protein>
    <submittedName>
        <fullName evidence="1">Uncharacterized protein</fullName>
    </submittedName>
</protein>
<evidence type="ECO:0000313" key="2">
    <source>
        <dbReference type="Proteomes" id="UP000001514"/>
    </source>
</evidence>
<evidence type="ECO:0000313" key="1">
    <source>
        <dbReference type="EMBL" id="EFJ22730.1"/>
    </source>
</evidence>
<dbReference type="EMBL" id="GL377595">
    <property type="protein sequence ID" value="EFJ22730.1"/>
    <property type="molecule type" value="Genomic_DNA"/>
</dbReference>
<keyword evidence="2" id="KW-1185">Reference proteome</keyword>
<dbReference type="AlphaFoldDB" id="D8RZE4"/>